<keyword evidence="2 5" id="KW-0812">Transmembrane</keyword>
<dbReference type="VEuPathDB" id="TrichDB:TVAGG3_0976900"/>
<evidence type="ECO:0008006" key="8">
    <source>
        <dbReference type="Google" id="ProtNLM"/>
    </source>
</evidence>
<evidence type="ECO:0000313" key="6">
    <source>
        <dbReference type="EMBL" id="EAY05074.1"/>
    </source>
</evidence>
<evidence type="ECO:0000256" key="4">
    <source>
        <dbReference type="ARBA" id="ARBA00023136"/>
    </source>
</evidence>
<dbReference type="GO" id="GO:0022857">
    <property type="term" value="F:transmembrane transporter activity"/>
    <property type="evidence" value="ECO:0007669"/>
    <property type="project" value="InterPro"/>
</dbReference>
<dbReference type="InterPro" id="IPR005828">
    <property type="entry name" value="MFS_sugar_transport-like"/>
</dbReference>
<accession>A2EQM7</accession>
<feature type="transmembrane region" description="Helical" evidence="5">
    <location>
        <begin position="7"/>
        <end position="28"/>
    </location>
</feature>
<dbReference type="Proteomes" id="UP000001542">
    <property type="component" value="Unassembled WGS sequence"/>
</dbReference>
<reference evidence="6" key="1">
    <citation type="submission" date="2006-10" db="EMBL/GenBank/DDBJ databases">
        <authorList>
            <person name="Amadeo P."/>
            <person name="Zhao Q."/>
            <person name="Wortman J."/>
            <person name="Fraser-Liggett C."/>
            <person name="Carlton J."/>
        </authorList>
    </citation>
    <scope>NUCLEOTIDE SEQUENCE</scope>
    <source>
        <strain evidence="6">G3</strain>
    </source>
</reference>
<dbReference type="InParanoid" id="A2EQM7"/>
<dbReference type="Gene3D" id="1.20.1250.20">
    <property type="entry name" value="MFS general substrate transporter like domains"/>
    <property type="match status" value="1"/>
</dbReference>
<evidence type="ECO:0000256" key="2">
    <source>
        <dbReference type="ARBA" id="ARBA00022692"/>
    </source>
</evidence>
<keyword evidence="7" id="KW-1185">Reference proteome</keyword>
<dbReference type="VEuPathDB" id="TrichDB:TVAG_191710"/>
<comment type="subcellular location">
    <subcellularLocation>
        <location evidence="1">Membrane</location>
    </subcellularLocation>
</comment>
<protein>
    <recommendedName>
        <fullName evidence="8">Major facilitator superfamily (MFS) profile domain-containing protein</fullName>
    </recommendedName>
</protein>
<dbReference type="KEGG" id="tva:4762939"/>
<keyword evidence="4 5" id="KW-0472">Membrane</keyword>
<dbReference type="GO" id="GO:0016020">
    <property type="term" value="C:membrane"/>
    <property type="evidence" value="ECO:0007669"/>
    <property type="project" value="UniProtKB-SubCell"/>
</dbReference>
<sequence length="107" mass="12230">MGFVIRILQGFMLGTMSSISPLLLLEVAPIEQTGLYGIFNQICIVIGNIVNFIIGEYQKPYVMCIFSAVVHALQLCLIWLILAYTFKEHKNDQDDQPKESIFQKQYI</sequence>
<gene>
    <name evidence="6" type="ORF">TVAG_191710</name>
</gene>
<evidence type="ECO:0000256" key="3">
    <source>
        <dbReference type="ARBA" id="ARBA00022989"/>
    </source>
</evidence>
<evidence type="ECO:0000256" key="1">
    <source>
        <dbReference type="ARBA" id="ARBA00004370"/>
    </source>
</evidence>
<evidence type="ECO:0000256" key="5">
    <source>
        <dbReference type="SAM" id="Phobius"/>
    </source>
</evidence>
<dbReference type="AlphaFoldDB" id="A2EQM7"/>
<proteinExistence type="predicted"/>
<keyword evidence="3 5" id="KW-1133">Transmembrane helix</keyword>
<feature type="transmembrane region" description="Helical" evidence="5">
    <location>
        <begin position="61"/>
        <end position="82"/>
    </location>
</feature>
<dbReference type="SMR" id="A2EQM7"/>
<dbReference type="Pfam" id="PF00083">
    <property type="entry name" value="Sugar_tr"/>
    <property type="match status" value="1"/>
</dbReference>
<dbReference type="InterPro" id="IPR036259">
    <property type="entry name" value="MFS_trans_sf"/>
</dbReference>
<organism evidence="6 7">
    <name type="scientific">Trichomonas vaginalis (strain ATCC PRA-98 / G3)</name>
    <dbReference type="NCBI Taxonomy" id="412133"/>
    <lineage>
        <taxon>Eukaryota</taxon>
        <taxon>Metamonada</taxon>
        <taxon>Parabasalia</taxon>
        <taxon>Trichomonadida</taxon>
        <taxon>Trichomonadidae</taxon>
        <taxon>Trichomonas</taxon>
    </lineage>
</organism>
<dbReference type="RefSeq" id="XP_001317297.1">
    <property type="nucleotide sequence ID" value="XM_001317262.1"/>
</dbReference>
<dbReference type="EMBL" id="DS113458">
    <property type="protein sequence ID" value="EAY05074.1"/>
    <property type="molecule type" value="Genomic_DNA"/>
</dbReference>
<feature type="transmembrane region" description="Helical" evidence="5">
    <location>
        <begin position="34"/>
        <end position="54"/>
    </location>
</feature>
<dbReference type="SUPFAM" id="SSF103473">
    <property type="entry name" value="MFS general substrate transporter"/>
    <property type="match status" value="1"/>
</dbReference>
<evidence type="ECO:0000313" key="7">
    <source>
        <dbReference type="Proteomes" id="UP000001542"/>
    </source>
</evidence>
<name>A2EQM7_TRIV3</name>
<reference evidence="6" key="2">
    <citation type="journal article" date="2007" name="Science">
        <title>Draft genome sequence of the sexually transmitted pathogen Trichomonas vaginalis.</title>
        <authorList>
            <person name="Carlton J.M."/>
            <person name="Hirt R.P."/>
            <person name="Silva J.C."/>
            <person name="Delcher A.L."/>
            <person name="Schatz M."/>
            <person name="Zhao Q."/>
            <person name="Wortman J.R."/>
            <person name="Bidwell S.L."/>
            <person name="Alsmark U.C.M."/>
            <person name="Besteiro S."/>
            <person name="Sicheritz-Ponten T."/>
            <person name="Noel C.J."/>
            <person name="Dacks J.B."/>
            <person name="Foster P.G."/>
            <person name="Simillion C."/>
            <person name="Van de Peer Y."/>
            <person name="Miranda-Saavedra D."/>
            <person name="Barton G.J."/>
            <person name="Westrop G.D."/>
            <person name="Mueller S."/>
            <person name="Dessi D."/>
            <person name="Fiori P.L."/>
            <person name="Ren Q."/>
            <person name="Paulsen I."/>
            <person name="Zhang H."/>
            <person name="Bastida-Corcuera F.D."/>
            <person name="Simoes-Barbosa A."/>
            <person name="Brown M.T."/>
            <person name="Hayes R.D."/>
            <person name="Mukherjee M."/>
            <person name="Okumura C.Y."/>
            <person name="Schneider R."/>
            <person name="Smith A.J."/>
            <person name="Vanacova S."/>
            <person name="Villalvazo M."/>
            <person name="Haas B.J."/>
            <person name="Pertea M."/>
            <person name="Feldblyum T.V."/>
            <person name="Utterback T.R."/>
            <person name="Shu C.L."/>
            <person name="Osoegawa K."/>
            <person name="de Jong P.J."/>
            <person name="Hrdy I."/>
            <person name="Horvathova L."/>
            <person name="Zubacova Z."/>
            <person name="Dolezal P."/>
            <person name="Malik S.B."/>
            <person name="Logsdon J.M. Jr."/>
            <person name="Henze K."/>
            <person name="Gupta A."/>
            <person name="Wang C.C."/>
            <person name="Dunne R.L."/>
            <person name="Upcroft J.A."/>
            <person name="Upcroft P."/>
            <person name="White O."/>
            <person name="Salzberg S.L."/>
            <person name="Tang P."/>
            <person name="Chiu C.-H."/>
            <person name="Lee Y.-S."/>
            <person name="Embley T.M."/>
            <person name="Coombs G.H."/>
            <person name="Mottram J.C."/>
            <person name="Tachezy J."/>
            <person name="Fraser-Liggett C.M."/>
            <person name="Johnson P.J."/>
        </authorList>
    </citation>
    <scope>NUCLEOTIDE SEQUENCE [LARGE SCALE GENOMIC DNA]</scope>
    <source>
        <strain evidence="6">G3</strain>
    </source>
</reference>